<protein>
    <submittedName>
        <fullName evidence="1">Uncharacterized protein</fullName>
    </submittedName>
</protein>
<gene>
    <name evidence="1" type="ORF">HPB50_005651</name>
</gene>
<evidence type="ECO:0000313" key="1">
    <source>
        <dbReference type="EMBL" id="KAH6923716.1"/>
    </source>
</evidence>
<dbReference type="EMBL" id="CM023488">
    <property type="protein sequence ID" value="KAH6923716.1"/>
    <property type="molecule type" value="Genomic_DNA"/>
</dbReference>
<organism evidence="1 2">
    <name type="scientific">Hyalomma asiaticum</name>
    <name type="common">Tick</name>
    <dbReference type="NCBI Taxonomy" id="266040"/>
    <lineage>
        <taxon>Eukaryota</taxon>
        <taxon>Metazoa</taxon>
        <taxon>Ecdysozoa</taxon>
        <taxon>Arthropoda</taxon>
        <taxon>Chelicerata</taxon>
        <taxon>Arachnida</taxon>
        <taxon>Acari</taxon>
        <taxon>Parasitiformes</taxon>
        <taxon>Ixodida</taxon>
        <taxon>Ixodoidea</taxon>
        <taxon>Ixodidae</taxon>
        <taxon>Hyalomminae</taxon>
        <taxon>Hyalomma</taxon>
    </lineage>
</organism>
<comment type="caution">
    <text evidence="1">The sequence shown here is derived from an EMBL/GenBank/DDBJ whole genome shotgun (WGS) entry which is preliminary data.</text>
</comment>
<reference evidence="1" key="1">
    <citation type="submission" date="2020-05" db="EMBL/GenBank/DDBJ databases">
        <title>Large-scale comparative analyses of tick genomes elucidate their genetic diversity and vector capacities.</title>
        <authorList>
            <person name="Jia N."/>
            <person name="Wang J."/>
            <person name="Shi W."/>
            <person name="Du L."/>
            <person name="Sun Y."/>
            <person name="Zhan W."/>
            <person name="Jiang J."/>
            <person name="Wang Q."/>
            <person name="Zhang B."/>
            <person name="Ji P."/>
            <person name="Sakyi L.B."/>
            <person name="Cui X."/>
            <person name="Yuan T."/>
            <person name="Jiang B."/>
            <person name="Yang W."/>
            <person name="Lam T.T.-Y."/>
            <person name="Chang Q."/>
            <person name="Ding S."/>
            <person name="Wang X."/>
            <person name="Zhu J."/>
            <person name="Ruan X."/>
            <person name="Zhao L."/>
            <person name="Wei J."/>
            <person name="Que T."/>
            <person name="Du C."/>
            <person name="Cheng J."/>
            <person name="Dai P."/>
            <person name="Han X."/>
            <person name="Huang E."/>
            <person name="Gao Y."/>
            <person name="Liu J."/>
            <person name="Shao H."/>
            <person name="Ye R."/>
            <person name="Li L."/>
            <person name="Wei W."/>
            <person name="Wang X."/>
            <person name="Wang C."/>
            <person name="Yang T."/>
            <person name="Huo Q."/>
            <person name="Li W."/>
            <person name="Guo W."/>
            <person name="Chen H."/>
            <person name="Zhou L."/>
            <person name="Ni X."/>
            <person name="Tian J."/>
            <person name="Zhou Y."/>
            <person name="Sheng Y."/>
            <person name="Liu T."/>
            <person name="Pan Y."/>
            <person name="Xia L."/>
            <person name="Li J."/>
            <person name="Zhao F."/>
            <person name="Cao W."/>
        </authorList>
    </citation>
    <scope>NUCLEOTIDE SEQUENCE</scope>
    <source>
        <strain evidence="1">Hyas-2018</strain>
    </source>
</reference>
<dbReference type="Proteomes" id="UP000821845">
    <property type="component" value="Chromosome 8"/>
</dbReference>
<accession>A0ACB7RM35</accession>
<evidence type="ECO:0000313" key="2">
    <source>
        <dbReference type="Proteomes" id="UP000821845"/>
    </source>
</evidence>
<proteinExistence type="predicted"/>
<name>A0ACB7RM35_HYAAI</name>
<sequence>MLARFLDPRRLEDPQKGKITVTVKVPESPGGSTIDGTQGVSATTHDSRMPIGTSSDHDNPSSASATSGNQGTSVAVKNDRDDTLEIDGKVDRADFEGSIMVAKTGDERKVVSSHAKKEKTSKKTRTGGRDSTSFGGSVVTHRDEIAPRSEVASTIIWSMCPMNISFMTEINSRDERILYTAMICVSALMLVLLTITLVLLAYARRTRSPLACVTAECQAAFDYLTRLVNASRDACSDFYGYVCDSWLERRKDGGSFRKDNIAAWLTLINDVPHARPMNISFMTEINSRDERILYTAMICVSALMLVLLTITLVLLAYARRTRSPLACVTAECQAAFDYLTRLVNASRDACSDFYGYVWHDGVGSAGVRVMRHVYGNCHHYVSTKSTSLSFEKTLASARQQLNWTQVRSARSYKDLVEHLVQAAILSGCHTIMRMEVFRDYHEVIVSLTRGESLLRKLTTTGDRQDLEKALEGVLKDDLDKIVEVDLAVDAELYSNRSAEWREEPEVTMPLREILQGIFPNVSVADWVQAFDHVLLSSGKHVYASHASFATGVPYFRRAFREMADNNGIEVTALYAASHLDAEVLSLQLAREQIPPDAKKAARFCLNLVQRAFAHSSPKLISKLIEVRGGGSVLKAMYQNIKQRSQDFDVLFLWLPKTARPVVEKKIDLMTLVVASEESGPDLFESSGESEDEDYSPLLTYIETQSAEFVDMYLRTKSYSHARQARSLPTVRQLYVSRFEGRHELAYTPILHALVVPKLYEMSPYLYTTGVPSQFNYATVGALMSASIAGMMAPAALPPRRAVSALQIIRPQHASAVKLYNVSTRCLQRLHSRLGLQSDVAGNDDEQRRAMYIQAVSVRLAYEALLASFGPAATTKEFRALWPEAQRTFFIRFCLLSCDADQKPKPLSPRAGCLLPLHAMPEFADAFGINGMEVQKQLFLKFWKDPQYSARSTKVLFVGRFISELWSFAVWKAKTPERGGMRVMHQAYWNCHRYMSNQRKAPSFEVALKSAQRQLNSTQVRGARSADFRRQRSPGAQAILFPGRSLLPKLITADYREHLKKALRCVLKDEISTVATVDVAFDADVGGTSNTDQEEHEVAATLQDLLDALFPNVVVADWVHVFNDVLNSGYKPARSTDIAFVTGAPFFKKAFHNLADARGVATTALYVPTYLDAEVLTLEMSRERLLPHPEENAHFCVALAESCLTHSGPLIVAKLMDVKGSGHFLQAMYQEIAQIVHDARDLLTWLPDATQRKSASKVEMASTLMVPEDVMASAQAWSTYLFVSN</sequence>
<keyword evidence="2" id="KW-1185">Reference proteome</keyword>